<evidence type="ECO:0000313" key="1">
    <source>
        <dbReference type="EMBL" id="ORY55774.1"/>
    </source>
</evidence>
<dbReference type="AlphaFoldDB" id="A0A1Y2D9B9"/>
<gene>
    <name evidence="1" type="ORF">LY90DRAFT_669563</name>
</gene>
<dbReference type="EMBL" id="MCOG01000076">
    <property type="protein sequence ID" value="ORY55774.1"/>
    <property type="molecule type" value="Genomic_DNA"/>
</dbReference>
<dbReference type="InterPro" id="IPR013783">
    <property type="entry name" value="Ig-like_fold"/>
</dbReference>
<protein>
    <submittedName>
        <fullName evidence="1">Uncharacterized protein</fullName>
    </submittedName>
</protein>
<dbReference type="Proteomes" id="UP000193920">
    <property type="component" value="Unassembled WGS sequence"/>
</dbReference>
<sequence length="902" mass="105089">MESSINYNNDLNYIEDENFDFSNFLSQNSFFPPTPESNRIYSINSKDDISNFDNIRDNKKVSSIIDRIELLKESLIDIISSHDKYDSKRKYTQINNNSVFNNKISINKKLFSNNNNPNYQYTPSKRNINDKLNNNLYNFQNISRNPCYLDIISINNAKDIFLPVEDVFYNKYSTKTHNFSLLKQNSVNFNDHERYTSNSLTNFRNISAISEQKSINTDKIIDNDTEDEDELCENLHFQTYSNSSIGYDKSTLMSNKTYVNLSINKSNCNMNSSNDRKVLGEIGNILNSRKKILIKEDKKYSNKNKSIGIISSSINNYQISTSESKIFPDSFDRTLTPKISDVKKLYNFDYNDFFENDNDPFNSKIEDIDVFNNFDEEQDQEQIKFKPFFSDELNYDKYISNNDEDLGKNTKKNVNLFNSIEFNQKNYPKNTILTSDALGSLSSTTTSTSLSSLSDISFGIKKVDLDIRFTEDNQKRAERIANMSPSSFFGMKSAPLGCLDGESLTPSQRPLYKYFTPESETSENYSLLDSLSESDCNDDFIDKRSENSNIFENINELSNFENENKPIISIKNNRDEKEMKIHNINNSFKQKINCQTLILISAVLEQNYFERHKYYINFGDVKIFTRKRWNIILQCDIIKIINWQLTQEKTLLEKRFMKDSSEFIQNHTLDIDAFTTNYTYGKIDPDREETIILTFFPTSEGKYYKKISFNIGKHKILFNIEGNGISSKTMNINNDRKTNKQNNKLDDITVSNSNVEGKELNQELPITFESVNNNLYNITFIDKEKKLLFESTLKEKIICLNIKRLLYNKAYSLKINNTSNQTVKIYFDNTTNNKNTNNFYVKFPEIIFNIPSQKCCFIPFKLFFNANSNNGHFSFYTIISCNNISKKILISYKKPNFKSGVY</sequence>
<comment type="caution">
    <text evidence="1">The sequence shown here is derived from an EMBL/GenBank/DDBJ whole genome shotgun (WGS) entry which is preliminary data.</text>
</comment>
<reference evidence="1 2" key="1">
    <citation type="submission" date="2016-08" db="EMBL/GenBank/DDBJ databases">
        <title>A Parts List for Fungal Cellulosomes Revealed by Comparative Genomics.</title>
        <authorList>
            <consortium name="DOE Joint Genome Institute"/>
            <person name="Haitjema C.H."/>
            <person name="Gilmore S.P."/>
            <person name="Henske J.K."/>
            <person name="Solomon K.V."/>
            <person name="De Groot R."/>
            <person name="Kuo A."/>
            <person name="Mondo S.J."/>
            <person name="Salamov A.A."/>
            <person name="Labutti K."/>
            <person name="Zhao Z."/>
            <person name="Chiniquy J."/>
            <person name="Barry K."/>
            <person name="Brewer H.M."/>
            <person name="Purvine S.O."/>
            <person name="Wright A.T."/>
            <person name="Boxma B."/>
            <person name="Van Alen T."/>
            <person name="Hackstein J.H."/>
            <person name="Baker S.E."/>
            <person name="Grigoriev I.V."/>
            <person name="O'Malley M.A."/>
        </authorList>
    </citation>
    <scope>NUCLEOTIDE SEQUENCE [LARGE SCALE GENOMIC DNA]</scope>
    <source>
        <strain evidence="1 2">G1</strain>
    </source>
</reference>
<organism evidence="1 2">
    <name type="scientific">Neocallimastix californiae</name>
    <dbReference type="NCBI Taxonomy" id="1754190"/>
    <lineage>
        <taxon>Eukaryota</taxon>
        <taxon>Fungi</taxon>
        <taxon>Fungi incertae sedis</taxon>
        <taxon>Chytridiomycota</taxon>
        <taxon>Chytridiomycota incertae sedis</taxon>
        <taxon>Neocallimastigomycetes</taxon>
        <taxon>Neocallimastigales</taxon>
        <taxon>Neocallimastigaceae</taxon>
        <taxon>Neocallimastix</taxon>
    </lineage>
</organism>
<dbReference type="Gene3D" id="2.60.40.10">
    <property type="entry name" value="Immunoglobulins"/>
    <property type="match status" value="1"/>
</dbReference>
<proteinExistence type="predicted"/>
<keyword evidence="2" id="KW-1185">Reference proteome</keyword>
<evidence type="ECO:0000313" key="2">
    <source>
        <dbReference type="Proteomes" id="UP000193920"/>
    </source>
</evidence>
<accession>A0A1Y2D9B9</accession>
<name>A0A1Y2D9B9_9FUNG</name>